<dbReference type="Pfam" id="PF00589">
    <property type="entry name" value="Phage_integrase"/>
    <property type="match status" value="1"/>
</dbReference>
<accession>A0ABU5L7T5</accession>
<proteinExistence type="inferred from homology"/>
<comment type="caution">
    <text evidence="8">The sequence shown here is derived from an EMBL/GenBank/DDBJ whole genome shotgun (WGS) entry which is preliminary data.</text>
</comment>
<reference evidence="8 9" key="1">
    <citation type="submission" date="2023-02" db="EMBL/GenBank/DDBJ databases">
        <title>Host association and intracellularity evolved multiple times independently in the Rickettsiales.</title>
        <authorList>
            <person name="Castelli M."/>
            <person name="Nardi T."/>
            <person name="Gammuto L."/>
            <person name="Bellinzona G."/>
            <person name="Sabaneyeva E."/>
            <person name="Potekhin A."/>
            <person name="Serra V."/>
            <person name="Petroni G."/>
            <person name="Sassera D."/>
        </authorList>
    </citation>
    <scope>NUCLEOTIDE SEQUENCE [LARGE SCALE GENOMIC DNA]</scope>
    <source>
        <strain evidence="8 9">BOD18</strain>
    </source>
</reference>
<evidence type="ECO:0000259" key="7">
    <source>
        <dbReference type="PROSITE" id="PS51900"/>
    </source>
</evidence>
<dbReference type="InterPro" id="IPR011010">
    <property type="entry name" value="DNA_brk_join_enz"/>
</dbReference>
<dbReference type="Gene3D" id="1.10.150.130">
    <property type="match status" value="1"/>
</dbReference>
<dbReference type="PANTHER" id="PTHR30349:SF41">
    <property type="entry name" value="INTEGRASE_RECOMBINASE PROTEIN MJ0367-RELATED"/>
    <property type="match status" value="1"/>
</dbReference>
<dbReference type="EMBL" id="JARGYT010000026">
    <property type="protein sequence ID" value="MDZ5762191.1"/>
    <property type="molecule type" value="Genomic_DNA"/>
</dbReference>
<dbReference type="InterPro" id="IPR050090">
    <property type="entry name" value="Tyrosine_recombinase_XerCD"/>
</dbReference>
<keyword evidence="4" id="KW-0233">DNA recombination</keyword>
<dbReference type="PROSITE" id="PS51900">
    <property type="entry name" value="CB"/>
    <property type="match status" value="1"/>
</dbReference>
<dbReference type="InterPro" id="IPR002104">
    <property type="entry name" value="Integrase_catalytic"/>
</dbReference>
<dbReference type="InterPro" id="IPR010998">
    <property type="entry name" value="Integrase_recombinase_N"/>
</dbReference>
<evidence type="ECO:0000256" key="4">
    <source>
        <dbReference type="ARBA" id="ARBA00023172"/>
    </source>
</evidence>
<evidence type="ECO:0000256" key="1">
    <source>
        <dbReference type="ARBA" id="ARBA00008857"/>
    </source>
</evidence>
<dbReference type="Proteomes" id="UP001293791">
    <property type="component" value="Unassembled WGS sequence"/>
</dbReference>
<keyword evidence="3 5" id="KW-0238">DNA-binding</keyword>
<dbReference type="SUPFAM" id="SSF56349">
    <property type="entry name" value="DNA breaking-rejoining enzymes"/>
    <property type="match status" value="1"/>
</dbReference>
<feature type="domain" description="Tyr recombinase" evidence="6">
    <location>
        <begin position="120"/>
        <end position="302"/>
    </location>
</feature>
<evidence type="ECO:0000256" key="5">
    <source>
        <dbReference type="PROSITE-ProRule" id="PRU01248"/>
    </source>
</evidence>
<evidence type="ECO:0000313" key="8">
    <source>
        <dbReference type="EMBL" id="MDZ5762191.1"/>
    </source>
</evidence>
<dbReference type="InterPro" id="IPR013762">
    <property type="entry name" value="Integrase-like_cat_sf"/>
</dbReference>
<name>A0ABU5L7T5_9RICK</name>
<dbReference type="PROSITE" id="PS51898">
    <property type="entry name" value="TYR_RECOMBINASE"/>
    <property type="match status" value="1"/>
</dbReference>
<feature type="domain" description="Core-binding (CB)" evidence="7">
    <location>
        <begin position="8"/>
        <end position="99"/>
    </location>
</feature>
<dbReference type="InterPro" id="IPR044068">
    <property type="entry name" value="CB"/>
</dbReference>
<evidence type="ECO:0000313" key="9">
    <source>
        <dbReference type="Proteomes" id="UP001293791"/>
    </source>
</evidence>
<gene>
    <name evidence="8" type="ORF">Cyrtocomes_00564</name>
</gene>
<dbReference type="Pfam" id="PF02899">
    <property type="entry name" value="Phage_int_SAM_1"/>
    <property type="match status" value="1"/>
</dbReference>
<dbReference type="PANTHER" id="PTHR30349">
    <property type="entry name" value="PHAGE INTEGRASE-RELATED"/>
    <property type="match status" value="1"/>
</dbReference>
<keyword evidence="2" id="KW-0229">DNA integration</keyword>
<dbReference type="RefSeq" id="WP_322497669.1">
    <property type="nucleotide sequence ID" value="NZ_JARGYT010000026.1"/>
</dbReference>
<dbReference type="InterPro" id="IPR004107">
    <property type="entry name" value="Integrase_SAM-like_N"/>
</dbReference>
<evidence type="ECO:0000256" key="3">
    <source>
        <dbReference type="ARBA" id="ARBA00023125"/>
    </source>
</evidence>
<evidence type="ECO:0000259" key="6">
    <source>
        <dbReference type="PROSITE" id="PS51898"/>
    </source>
</evidence>
<keyword evidence="9" id="KW-1185">Reference proteome</keyword>
<comment type="similarity">
    <text evidence="1">Belongs to the 'phage' integrase family.</text>
</comment>
<protein>
    <submittedName>
        <fullName evidence="8">Tyrosine recombinase XerC</fullName>
    </submittedName>
</protein>
<organism evidence="8 9">
    <name type="scientific">Candidatus Cyrtobacter comes</name>
    <dbReference type="NCBI Taxonomy" id="675776"/>
    <lineage>
        <taxon>Bacteria</taxon>
        <taxon>Pseudomonadati</taxon>
        <taxon>Pseudomonadota</taxon>
        <taxon>Alphaproteobacteria</taxon>
        <taxon>Rickettsiales</taxon>
        <taxon>Candidatus Midichloriaceae</taxon>
        <taxon>Candidatus Cyrtobacter</taxon>
    </lineage>
</organism>
<sequence>MKDIRLNHKLEGCLGEWINYLKNNKKYSENTMSAYFTDVVYFLLFISEAYQEEVNLDILSEITIQDMRSWLAYRRNENKKASSSARAIASVRSFFGYIKVHNGIDNANVFVIKIRNKEKNLPKSLPLESVFEAIAKIPSFSKREWVGLRDKAILFLLYGCGLRISEALTIEQKDILTDDRQILIKGKGGNERLVPLLDIVQDAVFTYIQSCPYTTLVGPIFKGNNGKKLNPNVFRSNLRKLKYAIGLPEYMSPHAFRHSFATHLLNQSGQIKLIQEMLGHKNLSTTQKYTKVDIGTIASNYYLYHPKTQKK</sequence>
<evidence type="ECO:0000256" key="2">
    <source>
        <dbReference type="ARBA" id="ARBA00022908"/>
    </source>
</evidence>
<dbReference type="Gene3D" id="1.10.443.10">
    <property type="entry name" value="Intergrase catalytic core"/>
    <property type="match status" value="1"/>
</dbReference>